<organism evidence="1 2">
    <name type="scientific">Blumeria graminis f. sp. triticale</name>
    <dbReference type="NCBI Taxonomy" id="1689686"/>
    <lineage>
        <taxon>Eukaryota</taxon>
        <taxon>Fungi</taxon>
        <taxon>Dikarya</taxon>
        <taxon>Ascomycota</taxon>
        <taxon>Pezizomycotina</taxon>
        <taxon>Leotiomycetes</taxon>
        <taxon>Erysiphales</taxon>
        <taxon>Erysiphaceae</taxon>
        <taxon>Blumeria</taxon>
    </lineage>
</organism>
<sequence length="34" mass="3576">MSGIRSRERHMGTKIVVASGKGVANMNWGSSASI</sequence>
<dbReference type="AlphaFoldDB" id="A0A9W4GFQ8"/>
<dbReference type="Proteomes" id="UP000683417">
    <property type="component" value="Unassembled WGS sequence"/>
</dbReference>
<accession>A0A9W4GFQ8</accession>
<comment type="caution">
    <text evidence="1">The sequence shown here is derived from an EMBL/GenBank/DDBJ whole genome shotgun (WGS) entry which is preliminary data.</text>
</comment>
<protein>
    <submittedName>
        <fullName evidence="1">BgTH12-02341</fullName>
    </submittedName>
</protein>
<proteinExistence type="predicted"/>
<dbReference type="EMBL" id="CAJHIT010000005">
    <property type="protein sequence ID" value="CAD6502100.1"/>
    <property type="molecule type" value="Genomic_DNA"/>
</dbReference>
<name>A0A9W4GFQ8_BLUGR</name>
<gene>
    <name evidence="1" type="ORF">BGTH12_LOCUS3458</name>
</gene>
<evidence type="ECO:0000313" key="1">
    <source>
        <dbReference type="EMBL" id="CAD6502100.1"/>
    </source>
</evidence>
<reference evidence="1" key="1">
    <citation type="submission" date="2020-10" db="EMBL/GenBank/DDBJ databases">
        <authorList>
            <person name="Muller C M."/>
        </authorList>
    </citation>
    <scope>NUCLEOTIDE SEQUENCE</scope>
    <source>
        <strain evidence="1">THUN-12</strain>
    </source>
</reference>
<evidence type="ECO:0000313" key="2">
    <source>
        <dbReference type="Proteomes" id="UP000683417"/>
    </source>
</evidence>